<dbReference type="SUPFAM" id="SSF55961">
    <property type="entry name" value="Bet v1-like"/>
    <property type="match status" value="1"/>
</dbReference>
<evidence type="ECO:0000256" key="1">
    <source>
        <dbReference type="SAM" id="SignalP"/>
    </source>
</evidence>
<gene>
    <name evidence="3" type="ORF">PY17X_1331700</name>
    <name evidence="2" type="ORF">PYYM_1328700</name>
</gene>
<dbReference type="InterPro" id="IPR006486">
    <property type="entry name" value="PYST_A"/>
</dbReference>
<evidence type="ECO:0000313" key="4">
    <source>
        <dbReference type="Proteomes" id="UP000072874"/>
    </source>
</evidence>
<keyword evidence="1" id="KW-0732">Signal</keyword>
<evidence type="ECO:0000313" key="2">
    <source>
        <dbReference type="EMBL" id="CDU19937.1"/>
    </source>
</evidence>
<reference evidence="4 5" key="1">
    <citation type="journal article" date="2014" name="BMC Biol.">
        <title>A comprehensive evaluation of rodent malaria parasite genomes and gene expression.</title>
        <authorList>
            <person name="Otto T.D."/>
            <person name="Bohme U."/>
            <person name="Jackson A.P."/>
            <person name="Hunt M."/>
            <person name="Franke-Fayard B."/>
            <person name="Hoeijmakers W.A."/>
            <person name="Religa A.A."/>
            <person name="Robertson L."/>
            <person name="Sanders M."/>
            <person name="Ogun S.A."/>
            <person name="Cunningham D."/>
            <person name="Erhart A."/>
            <person name="Billker O."/>
            <person name="Khan S.M."/>
            <person name="Stunnenberg H.G."/>
            <person name="Langhorne J."/>
            <person name="Holder A.A."/>
            <person name="Waters A.P."/>
            <person name="Newbold C.I."/>
            <person name="Pain A."/>
            <person name="Berriman M."/>
            <person name="Janse C.J."/>
        </authorList>
    </citation>
    <scope>NUCLEOTIDE SEQUENCE [LARGE SCALE GENOMIC DNA]</scope>
    <source>
        <strain evidence="3 4">17X</strain>
        <strain evidence="2 5">YM</strain>
    </source>
</reference>
<dbReference type="VEuPathDB" id="PlasmoDB:PYYM_1328700"/>
<dbReference type="AlphaFoldDB" id="A0A077YAZ5"/>
<dbReference type="Gene3D" id="3.30.530.20">
    <property type="match status" value="1"/>
</dbReference>
<dbReference type="EMBL" id="LK934641">
    <property type="protein sequence ID" value="CDU19937.1"/>
    <property type="molecule type" value="Genomic_DNA"/>
</dbReference>
<dbReference type="VEuPathDB" id="PlasmoDB:PY06778"/>
<dbReference type="Proteomes" id="UP000072904">
    <property type="component" value="Chromosome 13"/>
</dbReference>
<proteinExistence type="predicted"/>
<feature type="chain" id="PRO_5014501984" evidence="1">
    <location>
        <begin position="26"/>
        <end position="303"/>
    </location>
</feature>
<evidence type="ECO:0000313" key="3">
    <source>
        <dbReference type="EMBL" id="VTZ80694.1"/>
    </source>
</evidence>
<sequence length="303" mass="34335">MNKGYIKIALALLSVAGYMQNMAFATEYASSPDSSNETSKQVLYNDPEEDKQQSSVTPKEEEGLLYDDREEAIKAADVISEALAHIHKHIGNSNEYKLYSKEDDGARLYFKKFKDTEIGKLELTIPNPDSYEGIVNMLWDPNGAKNFDNSFVRGTIRRKYNKDLLITQQRHKSGLNAWKGYYHALAGKIELSEDKTIIVLVSSDMNDHDGGGNKEYINPIVESANSFKPDINSEADIRKGKLSKLYVNLVSFFIKKEPDCVKIIYLISVEPNAPCYVPNCIVRKALYTKVLDIVKLRDIFKKE</sequence>
<reference evidence="3" key="4">
    <citation type="submission" date="2019-05" db="EMBL/GenBank/DDBJ databases">
        <authorList>
            <consortium name="Pathogen Informatics"/>
        </authorList>
    </citation>
    <scope>NUCLEOTIDE SEQUENCE</scope>
    <source>
        <strain evidence="3">17X</strain>
    </source>
</reference>
<dbReference type="EMBL" id="LM993667">
    <property type="protein sequence ID" value="VTZ80694.1"/>
    <property type="molecule type" value="Genomic_DNA"/>
</dbReference>
<dbReference type="RefSeq" id="XP_727497.1">
    <property type="nucleotide sequence ID" value="XM_722404.1"/>
</dbReference>
<accession>A0A077YAZ5</accession>
<name>A0A077YAZ5_PLAYE</name>
<feature type="signal peptide" evidence="1">
    <location>
        <begin position="1"/>
        <end position="25"/>
    </location>
</feature>
<dbReference type="GeneID" id="3853942"/>
<dbReference type="VEuPathDB" id="PlasmoDB:Py17XNL_001303175"/>
<protein>
    <submittedName>
        <fullName evidence="2">Fam-a protein</fullName>
    </submittedName>
</protein>
<reference evidence="3" key="3">
    <citation type="submission" date="2014-05" db="EMBL/GenBank/DDBJ databases">
        <authorList>
            <person name="Aslett M.A."/>
            <person name="De Silva N."/>
        </authorList>
    </citation>
    <scope>NUCLEOTIDE SEQUENCE</scope>
    <source>
        <strain evidence="3">17X</strain>
    </source>
</reference>
<dbReference type="NCBIfam" id="TIGR01599">
    <property type="entry name" value="PYST-A"/>
    <property type="match status" value="1"/>
</dbReference>
<evidence type="ECO:0000313" key="5">
    <source>
        <dbReference type="Proteomes" id="UP000072904"/>
    </source>
</evidence>
<dbReference type="KEGG" id="pyo:PY17X_1331700"/>
<dbReference type="InterPro" id="IPR023393">
    <property type="entry name" value="START-like_dom_sf"/>
</dbReference>
<dbReference type="OrthoDB" id="371491at2759"/>
<organism evidence="2 5">
    <name type="scientific">Plasmodium yoelii</name>
    <dbReference type="NCBI Taxonomy" id="5861"/>
    <lineage>
        <taxon>Eukaryota</taxon>
        <taxon>Sar</taxon>
        <taxon>Alveolata</taxon>
        <taxon>Apicomplexa</taxon>
        <taxon>Aconoidasida</taxon>
        <taxon>Haemosporida</taxon>
        <taxon>Plasmodiidae</taxon>
        <taxon>Plasmodium</taxon>
        <taxon>Plasmodium (Vinckeia)</taxon>
    </lineage>
</organism>
<reference evidence="2" key="2">
    <citation type="submission" date="2014-05" db="EMBL/GenBank/DDBJ databases">
        <authorList>
            <person name="Aslett A.Martin."/>
            <person name="De Silva Nishadi"/>
        </authorList>
    </citation>
    <scope>NUCLEOTIDE SEQUENCE</scope>
    <source>
        <strain evidence="2">YM</strain>
    </source>
</reference>
<dbReference type="VEuPathDB" id="PlasmoDB:PY17X_1331700"/>
<dbReference type="Proteomes" id="UP000072874">
    <property type="component" value="Chromosome 13"/>
</dbReference>